<dbReference type="SUPFAM" id="SSF53613">
    <property type="entry name" value="Ribokinase-like"/>
    <property type="match status" value="1"/>
</dbReference>
<accession>A0A2S8SWE6</accession>
<dbReference type="Proteomes" id="UP000237684">
    <property type="component" value="Unassembled WGS sequence"/>
</dbReference>
<reference evidence="4 5" key="1">
    <citation type="journal article" date="2018" name="Syst. Appl. Microbiol.">
        <title>Abditibacterium utsteinense sp. nov., the first cultivated member of candidate phylum FBP, isolated from ice-free Antarctic soil samples.</title>
        <authorList>
            <person name="Tahon G."/>
            <person name="Tytgat B."/>
            <person name="Lebbe L."/>
            <person name="Carlier A."/>
            <person name="Willems A."/>
        </authorList>
    </citation>
    <scope>NUCLEOTIDE SEQUENCE [LARGE SCALE GENOMIC DNA]</scope>
    <source>
        <strain evidence="4 5">LMG 29911</strain>
    </source>
</reference>
<keyword evidence="2 4" id="KW-0418">Kinase</keyword>
<dbReference type="GO" id="GO:0005829">
    <property type="term" value="C:cytosol"/>
    <property type="evidence" value="ECO:0007669"/>
    <property type="project" value="TreeGrafter"/>
</dbReference>
<evidence type="ECO:0000256" key="1">
    <source>
        <dbReference type="ARBA" id="ARBA00022679"/>
    </source>
</evidence>
<gene>
    <name evidence="4" type="ORF">B1R32_102114</name>
</gene>
<dbReference type="RefSeq" id="WP_105482421.1">
    <property type="nucleotide sequence ID" value="NZ_NIGF01000002.1"/>
</dbReference>
<dbReference type="EMBL" id="NIGF01000002">
    <property type="protein sequence ID" value="PQV65107.1"/>
    <property type="molecule type" value="Genomic_DNA"/>
</dbReference>
<dbReference type="Pfam" id="PF00294">
    <property type="entry name" value="PfkB"/>
    <property type="match status" value="1"/>
</dbReference>
<protein>
    <submittedName>
        <fullName evidence="4">Ribokinase</fullName>
    </submittedName>
</protein>
<dbReference type="GO" id="GO:0016301">
    <property type="term" value="F:kinase activity"/>
    <property type="evidence" value="ECO:0007669"/>
    <property type="project" value="UniProtKB-KW"/>
</dbReference>
<evidence type="ECO:0000313" key="4">
    <source>
        <dbReference type="EMBL" id="PQV65107.1"/>
    </source>
</evidence>
<dbReference type="InParanoid" id="A0A2S8SWE6"/>
<comment type="caution">
    <text evidence="4">The sequence shown here is derived from an EMBL/GenBank/DDBJ whole genome shotgun (WGS) entry which is preliminary data.</text>
</comment>
<dbReference type="PANTHER" id="PTHR10584:SF166">
    <property type="entry name" value="RIBOKINASE"/>
    <property type="match status" value="1"/>
</dbReference>
<feature type="domain" description="Carbohydrate kinase PfkB" evidence="3">
    <location>
        <begin position="18"/>
        <end position="279"/>
    </location>
</feature>
<dbReference type="Gene3D" id="3.40.1190.20">
    <property type="match status" value="1"/>
</dbReference>
<dbReference type="AlphaFoldDB" id="A0A2S8SWE6"/>
<dbReference type="InterPro" id="IPR011611">
    <property type="entry name" value="PfkB_dom"/>
</dbReference>
<dbReference type="InterPro" id="IPR029056">
    <property type="entry name" value="Ribokinase-like"/>
</dbReference>
<sequence>MNELLIVGSVALDSVETPAGRVENALGGAATYGSVAASLFGPVQLVGVVGADFPREHLDFLRSRGIDLAGLQIVEDGHTFRWKGDYNDDLNQAVTHETQLGVFEHFDPQLPENYRDAEFVFLANINPSLQLATLEQVKNPKLVVCDTMNLWINIARDQVLAIFRRVDIAVLNDGEAKMLTECQSTIEAGRELLKLGPRAVIIKKGEHGALMFSQEGIFSAPSYPIERVVDPTGAGDSFAGSFAGFLAARGDLSYENLKRAVIYGGAVASVTVQDFSLQSLRALQKDEVEKRYQTVQQMAAF</sequence>
<keyword evidence="5" id="KW-1185">Reference proteome</keyword>
<evidence type="ECO:0000259" key="3">
    <source>
        <dbReference type="Pfam" id="PF00294"/>
    </source>
</evidence>
<proteinExistence type="predicted"/>
<evidence type="ECO:0000313" key="5">
    <source>
        <dbReference type="Proteomes" id="UP000237684"/>
    </source>
</evidence>
<dbReference type="OrthoDB" id="9813569at2"/>
<keyword evidence="1" id="KW-0808">Transferase</keyword>
<evidence type="ECO:0000256" key="2">
    <source>
        <dbReference type="ARBA" id="ARBA00022777"/>
    </source>
</evidence>
<name>A0A2S8SWE6_9BACT</name>
<organism evidence="4 5">
    <name type="scientific">Abditibacterium utsteinense</name>
    <dbReference type="NCBI Taxonomy" id="1960156"/>
    <lineage>
        <taxon>Bacteria</taxon>
        <taxon>Pseudomonadati</taxon>
        <taxon>Abditibacteriota</taxon>
        <taxon>Abditibacteriia</taxon>
        <taxon>Abditibacteriales</taxon>
        <taxon>Abditibacteriaceae</taxon>
        <taxon>Abditibacterium</taxon>
    </lineage>
</organism>
<dbReference type="PANTHER" id="PTHR10584">
    <property type="entry name" value="SUGAR KINASE"/>
    <property type="match status" value="1"/>
</dbReference>